<dbReference type="Pfam" id="PF13630">
    <property type="entry name" value="SdpI"/>
    <property type="match status" value="1"/>
</dbReference>
<keyword evidence="1" id="KW-0812">Transmembrane</keyword>
<feature type="transmembrane region" description="Helical" evidence="1">
    <location>
        <begin position="67"/>
        <end position="91"/>
    </location>
</feature>
<keyword evidence="1" id="KW-0472">Membrane</keyword>
<comment type="caution">
    <text evidence="2">The sequence shown here is derived from an EMBL/GenBank/DDBJ whole genome shotgun (WGS) entry which is preliminary data.</text>
</comment>
<evidence type="ECO:0000313" key="2">
    <source>
        <dbReference type="EMBL" id="PZR04122.1"/>
    </source>
</evidence>
<gene>
    <name evidence="2" type="ORF">DI525_07775</name>
</gene>
<sequence>ITKDATSGTISRNSAIGIRTPETKKSDDGWVGGHKAATPILKGAGIVTLVITAVLIISSFFGDRMTVLTITSAILGYSVAIGGICWAAVVANNAAKTINQKKANHA</sequence>
<keyword evidence="1" id="KW-1133">Transmembrane helix</keyword>
<feature type="non-terminal residue" evidence="2">
    <location>
        <position position="1"/>
    </location>
</feature>
<name>A0A2W5SMG5_9CORY</name>
<protein>
    <submittedName>
        <fullName evidence="2">Uncharacterized protein</fullName>
    </submittedName>
</protein>
<dbReference type="RefSeq" id="WP_303735167.1">
    <property type="nucleotide sequence ID" value="NZ_QFRA01000021.1"/>
</dbReference>
<organism evidence="2 3">
    <name type="scientific">Corynebacterium kroppenstedtii</name>
    <dbReference type="NCBI Taxonomy" id="161879"/>
    <lineage>
        <taxon>Bacteria</taxon>
        <taxon>Bacillati</taxon>
        <taxon>Actinomycetota</taxon>
        <taxon>Actinomycetes</taxon>
        <taxon>Mycobacteriales</taxon>
        <taxon>Corynebacteriaceae</taxon>
        <taxon>Corynebacterium</taxon>
    </lineage>
</organism>
<dbReference type="AlphaFoldDB" id="A0A2W5SMG5"/>
<feature type="transmembrane region" description="Helical" evidence="1">
    <location>
        <begin position="40"/>
        <end position="61"/>
    </location>
</feature>
<dbReference type="InterPro" id="IPR025962">
    <property type="entry name" value="SdpI/YhfL"/>
</dbReference>
<reference evidence="2 3" key="1">
    <citation type="submission" date="2017-08" db="EMBL/GenBank/DDBJ databases">
        <title>Infants hospitalized years apart are colonized by the same room-sourced microbial strains.</title>
        <authorList>
            <person name="Brooks B."/>
            <person name="Olm M.R."/>
            <person name="Firek B.A."/>
            <person name="Baker R."/>
            <person name="Thomas B.C."/>
            <person name="Morowitz M.J."/>
            <person name="Banfield J.F."/>
        </authorList>
    </citation>
    <scope>NUCLEOTIDE SEQUENCE [LARGE SCALE GENOMIC DNA]</scope>
    <source>
        <strain evidence="2">S2_003_000_R1_3</strain>
    </source>
</reference>
<dbReference type="Proteomes" id="UP000249432">
    <property type="component" value="Unassembled WGS sequence"/>
</dbReference>
<evidence type="ECO:0000256" key="1">
    <source>
        <dbReference type="SAM" id="Phobius"/>
    </source>
</evidence>
<evidence type="ECO:0000313" key="3">
    <source>
        <dbReference type="Proteomes" id="UP000249432"/>
    </source>
</evidence>
<accession>A0A2W5SMG5</accession>
<proteinExistence type="predicted"/>
<dbReference type="EMBL" id="QFRA01000021">
    <property type="protein sequence ID" value="PZR04122.1"/>
    <property type="molecule type" value="Genomic_DNA"/>
</dbReference>